<gene>
    <name evidence="1" type="ORF">QNI22_36090</name>
</gene>
<dbReference type="AlphaFoldDB" id="A0AAE3RDT2"/>
<proteinExistence type="predicted"/>
<name>A0AAE3RDT2_9BACT</name>
<protein>
    <submittedName>
        <fullName evidence="1">Uncharacterized protein</fullName>
    </submittedName>
</protein>
<sequence>MRDDLYTQARIEDLKTHVNIIMERVHQLLAQQNKSRIEIQRLIEGKTDCIHKKPDDCSDTNYNRWQ</sequence>
<keyword evidence="2" id="KW-1185">Reference proteome</keyword>
<organism evidence="1 2">
    <name type="scientific">Xanthocytophaga agilis</name>
    <dbReference type="NCBI Taxonomy" id="3048010"/>
    <lineage>
        <taxon>Bacteria</taxon>
        <taxon>Pseudomonadati</taxon>
        <taxon>Bacteroidota</taxon>
        <taxon>Cytophagia</taxon>
        <taxon>Cytophagales</taxon>
        <taxon>Rhodocytophagaceae</taxon>
        <taxon>Xanthocytophaga</taxon>
    </lineage>
</organism>
<evidence type="ECO:0000313" key="2">
    <source>
        <dbReference type="Proteomes" id="UP001232063"/>
    </source>
</evidence>
<evidence type="ECO:0000313" key="1">
    <source>
        <dbReference type="EMBL" id="MDJ1506137.1"/>
    </source>
</evidence>
<dbReference type="RefSeq" id="WP_314518896.1">
    <property type="nucleotide sequence ID" value="NZ_JASJOU010000020.1"/>
</dbReference>
<reference evidence="1" key="1">
    <citation type="submission" date="2023-05" db="EMBL/GenBank/DDBJ databases">
        <authorList>
            <person name="Zhang X."/>
        </authorList>
    </citation>
    <scope>NUCLEOTIDE SEQUENCE</scope>
    <source>
        <strain evidence="1">BD1B2-1</strain>
    </source>
</reference>
<dbReference type="EMBL" id="JASJOU010000020">
    <property type="protein sequence ID" value="MDJ1506137.1"/>
    <property type="molecule type" value="Genomic_DNA"/>
</dbReference>
<accession>A0AAE3RDT2</accession>
<dbReference type="Proteomes" id="UP001232063">
    <property type="component" value="Unassembled WGS sequence"/>
</dbReference>
<comment type="caution">
    <text evidence="1">The sequence shown here is derived from an EMBL/GenBank/DDBJ whole genome shotgun (WGS) entry which is preliminary data.</text>
</comment>